<reference evidence="2" key="1">
    <citation type="submission" date="2023-04" db="EMBL/GenBank/DDBJ databases">
        <authorList>
            <person name="Vijverberg K."/>
            <person name="Xiong W."/>
            <person name="Schranz E."/>
        </authorList>
    </citation>
    <scope>NUCLEOTIDE SEQUENCE</scope>
</reference>
<evidence type="ECO:0000256" key="1">
    <source>
        <dbReference type="SAM" id="MobiDB-lite"/>
    </source>
</evidence>
<dbReference type="Proteomes" id="UP001177003">
    <property type="component" value="Chromosome 1"/>
</dbReference>
<gene>
    <name evidence="2" type="ORF">LSALG_LOCUS9588</name>
</gene>
<feature type="compositionally biased region" description="Low complexity" evidence="1">
    <location>
        <begin position="219"/>
        <end position="233"/>
    </location>
</feature>
<keyword evidence="3" id="KW-1185">Reference proteome</keyword>
<accession>A0AA35YDA4</accession>
<proteinExistence type="predicted"/>
<name>A0AA35YDA4_LACSI</name>
<dbReference type="EMBL" id="OX465077">
    <property type="protein sequence ID" value="CAI9269206.1"/>
    <property type="molecule type" value="Genomic_DNA"/>
</dbReference>
<evidence type="ECO:0000313" key="3">
    <source>
        <dbReference type="Proteomes" id="UP001177003"/>
    </source>
</evidence>
<organism evidence="2 3">
    <name type="scientific">Lactuca saligna</name>
    <name type="common">Willowleaf lettuce</name>
    <dbReference type="NCBI Taxonomy" id="75948"/>
    <lineage>
        <taxon>Eukaryota</taxon>
        <taxon>Viridiplantae</taxon>
        <taxon>Streptophyta</taxon>
        <taxon>Embryophyta</taxon>
        <taxon>Tracheophyta</taxon>
        <taxon>Spermatophyta</taxon>
        <taxon>Magnoliopsida</taxon>
        <taxon>eudicotyledons</taxon>
        <taxon>Gunneridae</taxon>
        <taxon>Pentapetalae</taxon>
        <taxon>asterids</taxon>
        <taxon>campanulids</taxon>
        <taxon>Asterales</taxon>
        <taxon>Asteraceae</taxon>
        <taxon>Cichorioideae</taxon>
        <taxon>Cichorieae</taxon>
        <taxon>Lactucinae</taxon>
        <taxon>Lactuca</taxon>
    </lineage>
</organism>
<sequence length="311" mass="35133">MQEHWCIHTRHSGRSSPLAFDLENERTSRSNRVARRNLNNTSVDNVVVEDVVEGHEDAVNNSPPLVPPIAPQFPNKNNENNRNDNHADAPVIQPIQPQLNRNNRGQNSGNGGNWAQNMGGNEGNHNGGNDRNQNQHPRNVGPQFDNGGNDGDLDFDDGSDNGIGWNQNHNGGNRQNQGNRGGNGNYNNNWNNQNFQNGGSNDYNDGFRNQGFGNQYRRNPNGGFNNANGGYYNKEQQPRRELQQQWTLEQQSRELPKSKSSKTVQAVQLYPRWNIKEEEIYSNKLDKIMKFITQTYQKVDTNSKSIAAIEK</sequence>
<feature type="compositionally biased region" description="Low complexity" evidence="1">
    <location>
        <begin position="160"/>
        <end position="178"/>
    </location>
</feature>
<dbReference type="AlphaFoldDB" id="A0AA35YDA4"/>
<evidence type="ECO:0000313" key="2">
    <source>
        <dbReference type="EMBL" id="CAI9269206.1"/>
    </source>
</evidence>
<feature type="compositionally biased region" description="Low complexity" evidence="1">
    <location>
        <begin position="185"/>
        <end position="201"/>
    </location>
</feature>
<feature type="region of interest" description="Disordered" evidence="1">
    <location>
        <begin position="57"/>
        <end position="244"/>
    </location>
</feature>
<protein>
    <submittedName>
        <fullName evidence="2">Uncharacterized protein</fullName>
    </submittedName>
</protein>